<evidence type="ECO:0000256" key="5">
    <source>
        <dbReference type="ARBA" id="ARBA00022729"/>
    </source>
</evidence>
<comment type="caution">
    <text evidence="12">The sequence shown here is derived from an EMBL/GenBank/DDBJ whole genome shotgun (WGS) entry which is preliminary data.</text>
</comment>
<evidence type="ECO:0000256" key="2">
    <source>
        <dbReference type="ARBA" id="ARBA00008721"/>
    </source>
</evidence>
<keyword evidence="9" id="KW-1015">Disulfide bond</keyword>
<sequence>MQLKHLFLSLLAAATCRAAAVGGAELCGTAPPTEEFLQAHKEAAAEEAAAAASGDVVKRDVFYVNTYVHIIAASESLSDGYVDNKTVDAQIQVLNDNFSNSGYQFVLQNISRLVDSQWSDIYNGQDLTQLKQSLHKGYYGDLNLYYFRSVYTDSTYRTSLTGFCPYPDKIADWPFFYNDGCSLHFQTMPGGTFSPWNQGKITSHEVGHWFGLIHPWGNFTSGGCYPPGDYVDDTPPQDQAVYGCDENSASCGGNWNDPIHNYMGYNDNSCVNQFTNGQITRMASMYKRYRT</sequence>
<dbReference type="CDD" id="cd04275">
    <property type="entry name" value="ZnMc_pappalysin_like"/>
    <property type="match status" value="1"/>
</dbReference>
<dbReference type="GO" id="GO:0046872">
    <property type="term" value="F:metal ion binding"/>
    <property type="evidence" value="ECO:0007669"/>
    <property type="project" value="UniProtKB-KW"/>
</dbReference>
<feature type="chain" id="PRO_5007894685" evidence="10">
    <location>
        <begin position="19"/>
        <end position="291"/>
    </location>
</feature>
<dbReference type="Pfam" id="PF05572">
    <property type="entry name" value="Peptidase_M43"/>
    <property type="match status" value="1"/>
</dbReference>
<dbReference type="PANTHER" id="PTHR47466">
    <property type="match status" value="1"/>
</dbReference>
<name>A0A167YBX5_CORFA</name>
<dbReference type="OrthoDB" id="536211at2759"/>
<organism evidence="12 13">
    <name type="scientific">Cordyceps fumosorosea (strain ARSEF 2679)</name>
    <name type="common">Isaria fumosorosea</name>
    <dbReference type="NCBI Taxonomy" id="1081104"/>
    <lineage>
        <taxon>Eukaryota</taxon>
        <taxon>Fungi</taxon>
        <taxon>Dikarya</taxon>
        <taxon>Ascomycota</taxon>
        <taxon>Pezizomycotina</taxon>
        <taxon>Sordariomycetes</taxon>
        <taxon>Hypocreomycetidae</taxon>
        <taxon>Hypocreales</taxon>
        <taxon>Cordycipitaceae</taxon>
        <taxon>Cordyceps</taxon>
    </lineage>
</organism>
<dbReference type="SUPFAM" id="SSF55486">
    <property type="entry name" value="Metalloproteases ('zincins'), catalytic domain"/>
    <property type="match status" value="1"/>
</dbReference>
<dbReference type="Proteomes" id="UP000076744">
    <property type="component" value="Unassembled WGS sequence"/>
</dbReference>
<feature type="domain" description="Peptidase M43 pregnancy-associated plasma-A" evidence="11">
    <location>
        <begin position="201"/>
        <end position="284"/>
    </location>
</feature>
<gene>
    <name evidence="12" type="ORF">ISF_03974</name>
</gene>
<evidence type="ECO:0000313" key="12">
    <source>
        <dbReference type="EMBL" id="OAA66136.1"/>
    </source>
</evidence>
<keyword evidence="3 12" id="KW-0645">Protease</keyword>
<dbReference type="GO" id="GO:0008237">
    <property type="term" value="F:metallopeptidase activity"/>
    <property type="evidence" value="ECO:0007669"/>
    <property type="project" value="UniProtKB-KW"/>
</dbReference>
<proteinExistence type="inferred from homology"/>
<accession>A0A167YBX5</accession>
<comment type="similarity">
    <text evidence="2">Belongs to the peptidase M43B family.</text>
</comment>
<comment type="function">
    <text evidence="1">Secreted metalloproteinase that allows assimilation of proteinaceous substrates.</text>
</comment>
<dbReference type="Gene3D" id="3.40.390.10">
    <property type="entry name" value="Collagenase (Catalytic Domain)"/>
    <property type="match status" value="1"/>
</dbReference>
<evidence type="ECO:0000256" key="6">
    <source>
        <dbReference type="ARBA" id="ARBA00022801"/>
    </source>
</evidence>
<evidence type="ECO:0000256" key="10">
    <source>
        <dbReference type="SAM" id="SignalP"/>
    </source>
</evidence>
<dbReference type="GeneID" id="30020266"/>
<dbReference type="GO" id="GO:0006508">
    <property type="term" value="P:proteolysis"/>
    <property type="evidence" value="ECO:0007669"/>
    <property type="project" value="UniProtKB-KW"/>
</dbReference>
<evidence type="ECO:0000313" key="13">
    <source>
        <dbReference type="Proteomes" id="UP000076744"/>
    </source>
</evidence>
<evidence type="ECO:0000256" key="1">
    <source>
        <dbReference type="ARBA" id="ARBA00003174"/>
    </source>
</evidence>
<feature type="signal peptide" evidence="10">
    <location>
        <begin position="1"/>
        <end position="18"/>
    </location>
</feature>
<keyword evidence="5 10" id="KW-0732">Signal</keyword>
<evidence type="ECO:0000256" key="3">
    <source>
        <dbReference type="ARBA" id="ARBA00022670"/>
    </source>
</evidence>
<dbReference type="RefSeq" id="XP_018705160.1">
    <property type="nucleotide sequence ID" value="XM_018847580.1"/>
</dbReference>
<keyword evidence="8 12" id="KW-0482">Metalloprotease</keyword>
<dbReference type="EMBL" id="AZHB01000008">
    <property type="protein sequence ID" value="OAA66136.1"/>
    <property type="molecule type" value="Genomic_DNA"/>
</dbReference>
<protein>
    <submittedName>
        <fullName evidence="12">Metalloprotease 1</fullName>
    </submittedName>
</protein>
<keyword evidence="4" id="KW-0479">Metal-binding</keyword>
<dbReference type="InterPro" id="IPR008754">
    <property type="entry name" value="Peptidase_M43"/>
</dbReference>
<dbReference type="InterPro" id="IPR024079">
    <property type="entry name" value="MetalloPept_cat_dom_sf"/>
</dbReference>
<dbReference type="AlphaFoldDB" id="A0A167YBX5"/>
<evidence type="ECO:0000256" key="4">
    <source>
        <dbReference type="ARBA" id="ARBA00022723"/>
    </source>
</evidence>
<evidence type="ECO:0000259" key="11">
    <source>
        <dbReference type="Pfam" id="PF05572"/>
    </source>
</evidence>
<dbReference type="STRING" id="1081104.A0A167YBX5"/>
<evidence type="ECO:0000256" key="9">
    <source>
        <dbReference type="ARBA" id="ARBA00023157"/>
    </source>
</evidence>
<evidence type="ECO:0000256" key="8">
    <source>
        <dbReference type="ARBA" id="ARBA00023049"/>
    </source>
</evidence>
<keyword evidence="6" id="KW-0378">Hydrolase</keyword>
<reference evidence="12 13" key="1">
    <citation type="journal article" date="2016" name="Genome Biol. Evol.">
        <title>Divergent and convergent evolution of fungal pathogenicity.</title>
        <authorList>
            <person name="Shang Y."/>
            <person name="Xiao G."/>
            <person name="Zheng P."/>
            <person name="Cen K."/>
            <person name="Zhan S."/>
            <person name="Wang C."/>
        </authorList>
    </citation>
    <scope>NUCLEOTIDE SEQUENCE [LARGE SCALE GENOMIC DNA]</scope>
    <source>
        <strain evidence="12 13">ARSEF 2679</strain>
    </source>
</reference>
<keyword evidence="7" id="KW-0862">Zinc</keyword>
<evidence type="ECO:0000256" key="7">
    <source>
        <dbReference type="ARBA" id="ARBA00022833"/>
    </source>
</evidence>
<keyword evidence="13" id="KW-1185">Reference proteome</keyword>
<dbReference type="PANTHER" id="PTHR47466:SF1">
    <property type="entry name" value="METALLOPROTEASE MEP1 (AFU_ORTHOLOGUE AFUA_1G07730)-RELATED"/>
    <property type="match status" value="1"/>
</dbReference>